<dbReference type="SUPFAM" id="SSF55174">
    <property type="entry name" value="Alpha-L RNA-binding motif"/>
    <property type="match status" value="1"/>
</dbReference>
<dbReference type="FunFam" id="3.10.290.10:FF:000003">
    <property type="entry name" value="Pseudouridine synthase"/>
    <property type="match status" value="1"/>
</dbReference>
<dbReference type="InterPro" id="IPR020094">
    <property type="entry name" value="TruA/RsuA/RluB/E/F_N"/>
</dbReference>
<keyword evidence="2 3" id="KW-0413">Isomerase</keyword>
<evidence type="ECO:0000256" key="1">
    <source>
        <dbReference type="ARBA" id="ARBA00008348"/>
    </source>
</evidence>
<reference evidence="5 6" key="1">
    <citation type="journal article" date="2014" name="Mol. Biol. Evol.">
        <title>Massive expansion of Ubiquitination-related gene families within the Chlamydiae.</title>
        <authorList>
            <person name="Domman D."/>
            <person name="Collingro A."/>
            <person name="Lagkouvardos I."/>
            <person name="Gehre L."/>
            <person name="Weinmaier T."/>
            <person name="Rattei T."/>
            <person name="Subtil A."/>
            <person name="Horn M."/>
        </authorList>
    </citation>
    <scope>NUCLEOTIDE SEQUENCE [LARGE SCALE GENOMIC DNA]</scope>
    <source>
        <strain evidence="5 6">EI2</strain>
    </source>
</reference>
<evidence type="ECO:0000313" key="5">
    <source>
        <dbReference type="EMBL" id="KIC74167.1"/>
    </source>
</evidence>
<dbReference type="SMART" id="SM00363">
    <property type="entry name" value="S4"/>
    <property type="match status" value="1"/>
</dbReference>
<comment type="similarity">
    <text evidence="1 3">Belongs to the pseudouridine synthase RsuA family.</text>
</comment>
<dbReference type="InterPro" id="IPR050343">
    <property type="entry name" value="RsuA_PseudoU_synthase"/>
</dbReference>
<dbReference type="Gene3D" id="3.10.290.10">
    <property type="entry name" value="RNA-binding S4 domain"/>
    <property type="match status" value="1"/>
</dbReference>
<dbReference type="GO" id="GO:0120159">
    <property type="term" value="F:rRNA pseudouridine synthase activity"/>
    <property type="evidence" value="ECO:0007669"/>
    <property type="project" value="UniProtKB-ARBA"/>
</dbReference>
<dbReference type="InterPro" id="IPR036986">
    <property type="entry name" value="S4_RNA-bd_sf"/>
</dbReference>
<feature type="domain" description="RNA-binding S4" evidence="4">
    <location>
        <begin position="4"/>
        <end position="62"/>
    </location>
</feature>
<name>A0A0C1K4B6_9BACT</name>
<dbReference type="GO" id="GO:0003723">
    <property type="term" value="F:RNA binding"/>
    <property type="evidence" value="ECO:0007669"/>
    <property type="project" value="InterPro"/>
</dbReference>
<dbReference type="EMBL" id="JSAN01000014">
    <property type="protein sequence ID" value="KIC74167.1"/>
    <property type="molecule type" value="Genomic_DNA"/>
</dbReference>
<dbReference type="NCBIfam" id="TIGR00093">
    <property type="entry name" value="pseudouridine synthase"/>
    <property type="match status" value="1"/>
</dbReference>
<dbReference type="InterPro" id="IPR020103">
    <property type="entry name" value="PsdUridine_synth_cat_dom_sf"/>
</dbReference>
<dbReference type="EC" id="5.4.99.-" evidence="3"/>
<evidence type="ECO:0000256" key="3">
    <source>
        <dbReference type="RuleBase" id="RU003887"/>
    </source>
</evidence>
<dbReference type="InterPro" id="IPR042092">
    <property type="entry name" value="PsdUridine_s_RsuA/RluB/E/F_cat"/>
</dbReference>
<dbReference type="Gene3D" id="3.30.70.580">
    <property type="entry name" value="Pseudouridine synthase I, catalytic domain, N-terminal subdomain"/>
    <property type="match status" value="1"/>
</dbReference>
<evidence type="ECO:0000256" key="2">
    <source>
        <dbReference type="ARBA" id="ARBA00023235"/>
    </source>
</evidence>
<dbReference type="Proteomes" id="UP000031465">
    <property type="component" value="Unassembled WGS sequence"/>
</dbReference>
<dbReference type="PANTHER" id="PTHR47683:SF2">
    <property type="entry name" value="RNA-BINDING S4 DOMAIN-CONTAINING PROTEIN"/>
    <property type="match status" value="1"/>
</dbReference>
<comment type="caution">
    <text evidence="5">The sequence shown here is derived from an EMBL/GenBank/DDBJ whole genome shotgun (WGS) entry which is preliminary data.</text>
</comment>
<dbReference type="PATRIC" id="fig|362787.3.peg.185"/>
<dbReference type="Pfam" id="PF00849">
    <property type="entry name" value="PseudoU_synth_2"/>
    <property type="match status" value="1"/>
</dbReference>
<dbReference type="AlphaFoldDB" id="A0A0C1K4B6"/>
<dbReference type="Gene3D" id="3.30.70.1560">
    <property type="entry name" value="Alpha-L RNA-binding motif"/>
    <property type="match status" value="1"/>
</dbReference>
<organism evidence="5 6">
    <name type="scientific">Candidatus Protochlamydia amoebophila</name>
    <dbReference type="NCBI Taxonomy" id="362787"/>
    <lineage>
        <taxon>Bacteria</taxon>
        <taxon>Pseudomonadati</taxon>
        <taxon>Chlamydiota</taxon>
        <taxon>Chlamydiia</taxon>
        <taxon>Parachlamydiales</taxon>
        <taxon>Parachlamydiaceae</taxon>
        <taxon>Candidatus Protochlamydia</taxon>
    </lineage>
</organism>
<evidence type="ECO:0000313" key="6">
    <source>
        <dbReference type="Proteomes" id="UP000031465"/>
    </source>
</evidence>
<accession>A0A0C1K4B6</accession>
<dbReference type="InterPro" id="IPR018496">
    <property type="entry name" value="PsdUridine_synth_RsuA/RluB_CS"/>
</dbReference>
<dbReference type="RefSeq" id="WP_039356084.1">
    <property type="nucleotide sequence ID" value="NZ_JSAN01000014.1"/>
</dbReference>
<proteinExistence type="inferred from homology"/>
<dbReference type="CDD" id="cd00165">
    <property type="entry name" value="S4"/>
    <property type="match status" value="1"/>
</dbReference>
<dbReference type="SUPFAM" id="SSF55120">
    <property type="entry name" value="Pseudouridine synthase"/>
    <property type="match status" value="1"/>
</dbReference>
<dbReference type="GO" id="GO:0000455">
    <property type="term" value="P:enzyme-directed rRNA pseudouridine synthesis"/>
    <property type="evidence" value="ECO:0007669"/>
    <property type="project" value="UniProtKB-ARBA"/>
</dbReference>
<dbReference type="InterPro" id="IPR006145">
    <property type="entry name" value="PsdUridine_synth_RsuA/RluA"/>
</dbReference>
<dbReference type="Pfam" id="PF01479">
    <property type="entry name" value="S4"/>
    <property type="match status" value="1"/>
</dbReference>
<dbReference type="InterPro" id="IPR002942">
    <property type="entry name" value="S4_RNA-bd"/>
</dbReference>
<protein>
    <recommendedName>
        <fullName evidence="3">Pseudouridine synthase</fullName>
        <ecNumber evidence="3">5.4.99.-</ecNumber>
    </recommendedName>
</protein>
<dbReference type="PANTHER" id="PTHR47683">
    <property type="entry name" value="PSEUDOURIDINE SYNTHASE FAMILY PROTEIN-RELATED"/>
    <property type="match status" value="1"/>
</dbReference>
<gene>
    <name evidence="5" type="primary">yjbC</name>
    <name evidence="5" type="ORF">DB44_AP00210</name>
</gene>
<dbReference type="InterPro" id="IPR000748">
    <property type="entry name" value="PsdUridine_synth_RsuA/RluB/E/F"/>
</dbReference>
<dbReference type="PROSITE" id="PS01149">
    <property type="entry name" value="PSI_RSU"/>
    <property type="match status" value="1"/>
</dbReference>
<sequence length="234" mass="26292">MEINRLSKVLAAAGIASRRACEELIFQGLVKVNGEVIKIPQTKVNPEIDTITVRDEVINKKEDKVYYLLNKPPGYICSARKNGQTKIILDLFQDEDRRLFTVGRLDKDTQGLLIVTNDGHFANQIIHPSANIQKEYLAKTDQEISHEHLIAIANGTLVEGVFVKPIRVQKVRKGTIKIIIGEGKKREVRMLLSAAGLKVQELTRIRLGGLHLGRLPIGNWRPLTETEKKSIFSN</sequence>
<evidence type="ECO:0000259" key="4">
    <source>
        <dbReference type="SMART" id="SM00363"/>
    </source>
</evidence>